<dbReference type="InterPro" id="IPR009061">
    <property type="entry name" value="DNA-bd_dom_put_sf"/>
</dbReference>
<accession>A0AAN1QI85</accession>
<organism evidence="1 2">
    <name type="scientific">Aeromonas veronii</name>
    <dbReference type="NCBI Taxonomy" id="654"/>
    <lineage>
        <taxon>Bacteria</taxon>
        <taxon>Pseudomonadati</taxon>
        <taxon>Pseudomonadota</taxon>
        <taxon>Gammaproteobacteria</taxon>
        <taxon>Aeromonadales</taxon>
        <taxon>Aeromonadaceae</taxon>
        <taxon>Aeromonas</taxon>
    </lineage>
</organism>
<dbReference type="EMBL" id="CP033604">
    <property type="protein sequence ID" value="AYV38765.1"/>
    <property type="molecule type" value="Genomic_DNA"/>
</dbReference>
<dbReference type="Gene3D" id="1.10.238.160">
    <property type="match status" value="1"/>
</dbReference>
<proteinExistence type="predicted"/>
<dbReference type="Proteomes" id="UP000267614">
    <property type="component" value="Chromosome"/>
</dbReference>
<protein>
    <submittedName>
        <fullName evidence="1">AlpA family phage regulatory protein</fullName>
    </submittedName>
</protein>
<name>A0AAN1QI85_AERVE</name>
<reference evidence="1 2" key="1">
    <citation type="submission" date="2018-11" db="EMBL/GenBank/DDBJ databases">
        <title>Complete genome sequence of multidrug-resistant Aeromonas veronii strain MS-18-37.</title>
        <authorList>
            <person name="Abdelhamed H."/>
            <person name="Lawrence M."/>
            <person name="Waldbieser G."/>
        </authorList>
    </citation>
    <scope>NUCLEOTIDE SEQUENCE [LARGE SCALE GENOMIC DNA]</scope>
    <source>
        <strain evidence="1 2">MS-18-37</strain>
    </source>
</reference>
<gene>
    <name evidence="1" type="ORF">EFI48_19195</name>
</gene>
<dbReference type="PANTHER" id="PTHR36154:SF1">
    <property type="entry name" value="DNA-BINDING TRANSCRIPTIONAL ACTIVATOR ALPA"/>
    <property type="match status" value="1"/>
</dbReference>
<sequence length="68" mass="7936">MKKSKESKMGLIKINELIAMTKLSRPTIYRLIKAGKFPSQLKTSPKTVAWEKSEIEDWIRKLIMEREG</sequence>
<evidence type="ECO:0000313" key="2">
    <source>
        <dbReference type="Proteomes" id="UP000267614"/>
    </source>
</evidence>
<dbReference type="AlphaFoldDB" id="A0AAN1QI85"/>
<dbReference type="InterPro" id="IPR052931">
    <property type="entry name" value="Prophage_regulatory_activator"/>
</dbReference>
<dbReference type="InterPro" id="IPR010260">
    <property type="entry name" value="AlpA"/>
</dbReference>
<dbReference type="PANTHER" id="PTHR36154">
    <property type="entry name" value="DNA-BINDING TRANSCRIPTIONAL ACTIVATOR ALPA"/>
    <property type="match status" value="1"/>
</dbReference>
<dbReference type="SUPFAM" id="SSF46955">
    <property type="entry name" value="Putative DNA-binding domain"/>
    <property type="match status" value="1"/>
</dbReference>
<dbReference type="Pfam" id="PF05930">
    <property type="entry name" value="Phage_AlpA"/>
    <property type="match status" value="1"/>
</dbReference>
<evidence type="ECO:0000313" key="1">
    <source>
        <dbReference type="EMBL" id="AYV38765.1"/>
    </source>
</evidence>